<dbReference type="PANTHER" id="PTHR31778:SF2">
    <property type="entry name" value="BUD SITE SELECTION PROTEIN RAX2"/>
    <property type="match status" value="1"/>
</dbReference>
<dbReference type="PANTHER" id="PTHR31778">
    <property type="entry name" value="BUD SITE SELECTION PROTEIN RAX2"/>
    <property type="match status" value="1"/>
</dbReference>
<dbReference type="EMBL" id="JMTM01000060">
    <property type="protein sequence ID" value="OAZ03367.1"/>
    <property type="molecule type" value="Genomic_DNA"/>
</dbReference>
<dbReference type="AlphaFoldDB" id="A0A199XPM3"/>
<dbReference type="PATRIC" id="fig|29536.5.peg.2251"/>
<keyword evidence="5" id="KW-1185">Reference proteome</keyword>
<dbReference type="Pfam" id="PF17164">
    <property type="entry name" value="DUF5122"/>
    <property type="match status" value="14"/>
</dbReference>
<proteinExistence type="predicted"/>
<dbReference type="SUPFAM" id="SSF63829">
    <property type="entry name" value="Calcium-dependent phosphotriesterase"/>
    <property type="match status" value="3"/>
</dbReference>
<dbReference type="NCBIfam" id="TIGR02608">
    <property type="entry name" value="delta_60_rpt"/>
    <property type="match status" value="13"/>
</dbReference>
<evidence type="ECO:0000313" key="4">
    <source>
        <dbReference type="EMBL" id="OAZ03367.1"/>
    </source>
</evidence>
<gene>
    <name evidence="4" type="ORF">FLB_21540</name>
</gene>
<feature type="domain" description="Secretion system C-terminal sorting" evidence="3">
    <location>
        <begin position="1006"/>
        <end position="1069"/>
    </location>
</feature>
<dbReference type="GO" id="GO:1902929">
    <property type="term" value="C:plasma membrane of growing cell tip"/>
    <property type="evidence" value="ECO:0007669"/>
    <property type="project" value="TreeGrafter"/>
</dbReference>
<protein>
    <recommendedName>
        <fullName evidence="3">Secretion system C-terminal sorting domain-containing protein</fullName>
    </recommendedName>
</protein>
<dbReference type="InterPro" id="IPR013431">
    <property type="entry name" value="Delta_60_rpt"/>
</dbReference>
<organism evidence="4 5">
    <name type="scientific">Flavobacterium succinicans</name>
    <dbReference type="NCBI Taxonomy" id="29536"/>
    <lineage>
        <taxon>Bacteria</taxon>
        <taxon>Pseudomonadati</taxon>
        <taxon>Bacteroidota</taxon>
        <taxon>Flavobacteriia</taxon>
        <taxon>Flavobacteriales</taxon>
        <taxon>Flavobacteriaceae</taxon>
        <taxon>Flavobacterium</taxon>
    </lineage>
</organism>
<comment type="caution">
    <text evidence="4">The sequence shown here is derived from an EMBL/GenBank/DDBJ whole genome shotgun (WGS) entry which is preliminary data.</text>
</comment>
<sequence length="1076" mass="114246">MHFCENFNFNMKKLLLFFLALVTMATHSQTAGDIAQSYGVPGTGFNGEVRTTKIQADGKIIVGGAFTTYNGVSVNKIIRLNTNGTIDTSFDTGTGFNNEVRTTKIQADGKILVGGFFTTYKGVTQNYIIRLNNDGSKDTTFNIGTGFDFIVFSIEQQTDGKILVGGNFNNYNGVTANRIIRLNSDGSKDTSFTTGTGFGNVVHNIALQANGKILVGGYFSTYNEITENGIIRLNSDGTKDTTFNIGAGFTNAAYTDKVYKIFPQTDGKILVGGNFTTYNGVTENNIIRLNSDGSKDTSFTTGTGFDGYVYDIALQANSKILVGGLFTNYQGITEKSIIRLNTDGSKDTSFTSGTGFGNSVNSIELQTDGKILASGGFTSYNGVAEKRIIRLNTDGTNDTTFNNGQFDNIIRTTEEQTDGKILVGGLFTSFKGSTENRIIRLNTDGSKDTNFNTGTGFDGTVYTIKKQTDGKIIVGGNFTTYKGVAQNYLIRLNTDGTKDASFDIGTGFNASVRSVKILDNGKILVGGTFTNYLGVTANKLILLNADGTKDTSFNTGTGFNSDVYTMAQQTDGKILVGGNFYWYNGTYSPNIIRLNADGTIDPLFNIGSGFDWYIATIEVQANGKILVGGQFGTYNGVSENRIIRLNTDGSKDTTFNNVINFTTGVLTTKQQANGKILVGGQFGTYYGGTENRIVCLNTDGTKDIAFINGTGFNDAVFSIQELSDGKILVGGNFTTYKGDTSSAYLIKLHTEASISNTAILTQIGKEGDAPNKVISTVTTAQLGQILPAITDIVAANEAAYQAYIDANPALFASPATVAEVQAMVTAVNAEVVAQAASTAVLTQIGNEGDAPNTVTSAVTTAQLGQILPAITDIVAANEAAYQAYIDANPALFASPATVAEVQAMVTAVNAEVVAQAASTAVLTQIGNEGDAPNTVTSTVTTAQLGQILPAITDIVAANEAAYQAYIDANPALFASPATVAEVQAMVTAVNAVLSTGNFDVTTKLVVYPNPSDAIFNIEIDQNASLELFDIIGKQLKSSEINLGTSQIDLTNYNSGVYFLIITNETNQTKTVRLIKQ</sequence>
<evidence type="ECO:0000313" key="5">
    <source>
        <dbReference type="Proteomes" id="UP000093807"/>
    </source>
</evidence>
<name>A0A199XPM3_9FLAO</name>
<keyword evidence="1 2" id="KW-0732">Signal</keyword>
<accession>A0A199XPM3</accession>
<dbReference type="NCBIfam" id="TIGR04183">
    <property type="entry name" value="Por_Secre_tail"/>
    <property type="match status" value="1"/>
</dbReference>
<evidence type="ECO:0000259" key="3">
    <source>
        <dbReference type="Pfam" id="PF18962"/>
    </source>
</evidence>
<dbReference type="Gene3D" id="2.80.10.50">
    <property type="match status" value="7"/>
</dbReference>
<dbReference type="Pfam" id="PF18962">
    <property type="entry name" value="Por_Secre_tail"/>
    <property type="match status" value="1"/>
</dbReference>
<dbReference type="InterPro" id="IPR026444">
    <property type="entry name" value="Secre_tail"/>
</dbReference>
<dbReference type="Proteomes" id="UP000093807">
    <property type="component" value="Unassembled WGS sequence"/>
</dbReference>
<evidence type="ECO:0000256" key="1">
    <source>
        <dbReference type="ARBA" id="ARBA00022729"/>
    </source>
</evidence>
<feature type="signal peptide" evidence="2">
    <location>
        <begin position="1"/>
        <end position="28"/>
    </location>
</feature>
<feature type="chain" id="PRO_5008286764" description="Secretion system C-terminal sorting domain-containing protein" evidence="2">
    <location>
        <begin position="29"/>
        <end position="1076"/>
    </location>
</feature>
<reference evidence="4 5" key="1">
    <citation type="submission" date="2016-06" db="EMBL/GenBank/DDBJ databases">
        <title>Draft genome sequence of Flavobacterium succinicans strain DD5b.</title>
        <authorList>
            <person name="Poehlein A."/>
            <person name="Daniel R."/>
            <person name="Simeonova D.D."/>
        </authorList>
    </citation>
    <scope>NUCLEOTIDE SEQUENCE [LARGE SCALE GENOMIC DNA]</scope>
    <source>
        <strain evidence="4 5">DD5b</strain>
    </source>
</reference>
<evidence type="ECO:0000256" key="2">
    <source>
        <dbReference type="SAM" id="SignalP"/>
    </source>
</evidence>